<name>A0A1I7SL65_BURXY</name>
<evidence type="ECO:0000256" key="9">
    <source>
        <dbReference type="SAM" id="Phobius"/>
    </source>
</evidence>
<feature type="transmembrane region" description="Helical" evidence="9">
    <location>
        <begin position="148"/>
        <end position="169"/>
    </location>
</feature>
<gene>
    <name evidence="10" type="ORF">BXYJ_LOCUS14016</name>
</gene>
<dbReference type="WBParaSite" id="BXY_1379700.1">
    <property type="protein sequence ID" value="BXY_1379700.1"/>
    <property type="gene ID" value="BXY_1379700"/>
</dbReference>
<feature type="transmembrane region" description="Helical" evidence="9">
    <location>
        <begin position="238"/>
        <end position="257"/>
    </location>
</feature>
<comment type="similarity">
    <text evidence="2">Belongs to the SURF4 family.</text>
</comment>
<reference evidence="11" key="2">
    <citation type="submission" date="2020-08" db="EMBL/GenBank/DDBJ databases">
        <authorList>
            <person name="Kikuchi T."/>
        </authorList>
    </citation>
    <scope>NUCLEOTIDE SEQUENCE</scope>
    <source>
        <strain evidence="10">Ka4C1</strain>
    </source>
</reference>
<proteinExistence type="inferred from homology"/>
<evidence type="ECO:0000313" key="13">
    <source>
        <dbReference type="Proteomes" id="UP000659654"/>
    </source>
</evidence>
<dbReference type="AlphaFoldDB" id="A0A1I7SL65"/>
<reference evidence="14" key="1">
    <citation type="submission" date="2016-11" db="UniProtKB">
        <authorList>
            <consortium name="WormBaseParasite"/>
        </authorList>
    </citation>
    <scope>IDENTIFICATION</scope>
</reference>
<keyword evidence="7 9" id="KW-1133">Transmembrane helix</keyword>
<dbReference type="PROSITE" id="PS01339">
    <property type="entry name" value="SURF4"/>
    <property type="match status" value="1"/>
</dbReference>
<dbReference type="InterPro" id="IPR045214">
    <property type="entry name" value="Surf1/Surf4"/>
</dbReference>
<dbReference type="GO" id="GO:0005793">
    <property type="term" value="C:endoplasmic reticulum-Golgi intermediate compartment"/>
    <property type="evidence" value="ECO:0007669"/>
    <property type="project" value="TreeGrafter"/>
</dbReference>
<accession>A0A1I7SL65</accession>
<sequence>MTYSVHLQGAGDFYSPHSAKESNEYQKEGTGIKRMLNSFGNKSQRISKAFGSTMASYGQPQNQWLGFAEGYADDVIRHTKHYLPHVARLCLVSTFIEDGFRMWAQWEDQRQFMQESWHCGWFLATLFVVFNFFGQFVPVGMVMFRKRIGIAVALLGTVVVLQTVAYHILWDLKFLARNVAVGGALVLLYAETLEEQRSLFAGVPQIGDNNKPKSYMLLAGRFLLIFMFLSLLHFDMTFLQTIEIIVGVVLMTLIAVGYKTKLSALVLVVWLFGLNLWLNAWWNVPSDRFFRDFMKYDFFQTMSVIGGLLLVIYYGPGGVSVDDYKKRW</sequence>
<evidence type="ECO:0000256" key="8">
    <source>
        <dbReference type="ARBA" id="ARBA00023136"/>
    </source>
</evidence>
<keyword evidence="3" id="KW-0813">Transport</keyword>
<evidence type="ECO:0000256" key="1">
    <source>
        <dbReference type="ARBA" id="ARBA00004477"/>
    </source>
</evidence>
<dbReference type="EMBL" id="CAJFCV020000006">
    <property type="protein sequence ID" value="CAG9129384.1"/>
    <property type="molecule type" value="Genomic_DNA"/>
</dbReference>
<keyword evidence="6" id="KW-0653">Protein transport</keyword>
<evidence type="ECO:0000313" key="10">
    <source>
        <dbReference type="EMBL" id="CAD5233925.1"/>
    </source>
</evidence>
<organism evidence="12 14">
    <name type="scientific">Bursaphelenchus xylophilus</name>
    <name type="common">Pinewood nematode worm</name>
    <name type="synonym">Aphelenchoides xylophilus</name>
    <dbReference type="NCBI Taxonomy" id="6326"/>
    <lineage>
        <taxon>Eukaryota</taxon>
        <taxon>Metazoa</taxon>
        <taxon>Ecdysozoa</taxon>
        <taxon>Nematoda</taxon>
        <taxon>Chromadorea</taxon>
        <taxon>Rhabditida</taxon>
        <taxon>Tylenchina</taxon>
        <taxon>Tylenchomorpha</taxon>
        <taxon>Aphelenchoidea</taxon>
        <taxon>Aphelenchoididae</taxon>
        <taxon>Bursaphelenchus</taxon>
    </lineage>
</organism>
<evidence type="ECO:0000313" key="12">
    <source>
        <dbReference type="Proteomes" id="UP000095284"/>
    </source>
</evidence>
<evidence type="ECO:0000256" key="3">
    <source>
        <dbReference type="ARBA" id="ARBA00022448"/>
    </source>
</evidence>
<dbReference type="Proteomes" id="UP000582659">
    <property type="component" value="Unassembled WGS sequence"/>
</dbReference>
<evidence type="ECO:0000256" key="7">
    <source>
        <dbReference type="ARBA" id="ARBA00022989"/>
    </source>
</evidence>
<dbReference type="Proteomes" id="UP000095284">
    <property type="component" value="Unplaced"/>
</dbReference>
<dbReference type="GO" id="GO:0015031">
    <property type="term" value="P:protein transport"/>
    <property type="evidence" value="ECO:0007669"/>
    <property type="project" value="UniProtKB-KW"/>
</dbReference>
<dbReference type="GO" id="GO:0007030">
    <property type="term" value="P:Golgi organization"/>
    <property type="evidence" value="ECO:0007669"/>
    <property type="project" value="TreeGrafter"/>
</dbReference>
<evidence type="ECO:0000256" key="6">
    <source>
        <dbReference type="ARBA" id="ARBA00022927"/>
    </source>
</evidence>
<dbReference type="eggNOG" id="KOG3998">
    <property type="taxonomic scope" value="Eukaryota"/>
</dbReference>
<dbReference type="Pfam" id="PF02077">
    <property type="entry name" value="SURF4"/>
    <property type="match status" value="1"/>
</dbReference>
<keyword evidence="13" id="KW-1185">Reference proteome</keyword>
<keyword evidence="5" id="KW-0256">Endoplasmic reticulum</keyword>
<evidence type="ECO:0000313" key="14">
    <source>
        <dbReference type="WBParaSite" id="BXY_1379700.1"/>
    </source>
</evidence>
<keyword evidence="4 9" id="KW-0812">Transmembrane</keyword>
<dbReference type="PANTHER" id="PTHR23427">
    <property type="entry name" value="SURFEIT LOCUS PROTEIN"/>
    <property type="match status" value="1"/>
</dbReference>
<dbReference type="OrthoDB" id="7859621at2759"/>
<feature type="transmembrane region" description="Helical" evidence="9">
    <location>
        <begin position="264"/>
        <end position="282"/>
    </location>
</feature>
<dbReference type="InterPro" id="IPR002995">
    <property type="entry name" value="Surf4"/>
</dbReference>
<evidence type="ECO:0000256" key="2">
    <source>
        <dbReference type="ARBA" id="ARBA00006945"/>
    </source>
</evidence>
<dbReference type="EMBL" id="CAJFDI010000006">
    <property type="protein sequence ID" value="CAD5233925.1"/>
    <property type="molecule type" value="Genomic_DNA"/>
</dbReference>
<dbReference type="GO" id="GO:0005789">
    <property type="term" value="C:endoplasmic reticulum membrane"/>
    <property type="evidence" value="ECO:0007669"/>
    <property type="project" value="UniProtKB-SubCell"/>
</dbReference>
<dbReference type="Proteomes" id="UP000659654">
    <property type="component" value="Unassembled WGS sequence"/>
</dbReference>
<feature type="transmembrane region" description="Helical" evidence="9">
    <location>
        <begin position="302"/>
        <end position="321"/>
    </location>
</feature>
<feature type="transmembrane region" description="Helical" evidence="9">
    <location>
        <begin position="214"/>
        <end position="232"/>
    </location>
</feature>
<keyword evidence="8 9" id="KW-0472">Membrane</keyword>
<dbReference type="PANTHER" id="PTHR23427:SF1">
    <property type="entry name" value="SURFEIT LOCUS PROTEIN 4"/>
    <property type="match status" value="1"/>
</dbReference>
<evidence type="ECO:0000256" key="5">
    <source>
        <dbReference type="ARBA" id="ARBA00022824"/>
    </source>
</evidence>
<evidence type="ECO:0000313" key="11">
    <source>
        <dbReference type="EMBL" id="CAG9129384.1"/>
    </source>
</evidence>
<feature type="transmembrane region" description="Helical" evidence="9">
    <location>
        <begin position="120"/>
        <end position="141"/>
    </location>
</feature>
<protein>
    <submittedName>
        <fullName evidence="10">(pine wood nematode) hypothetical protein</fullName>
    </submittedName>
</protein>
<comment type="subcellular location">
    <subcellularLocation>
        <location evidence="1">Endoplasmic reticulum membrane</location>
        <topology evidence="1">Multi-pass membrane protein</topology>
    </subcellularLocation>
</comment>
<evidence type="ECO:0000256" key="4">
    <source>
        <dbReference type="ARBA" id="ARBA00022692"/>
    </source>
</evidence>